<evidence type="ECO:0000259" key="1">
    <source>
        <dbReference type="Pfam" id="PF12728"/>
    </source>
</evidence>
<dbReference type="Proteomes" id="UP000637774">
    <property type="component" value="Unassembled WGS sequence"/>
</dbReference>
<dbReference type="Pfam" id="PF12728">
    <property type="entry name" value="HTH_17"/>
    <property type="match status" value="1"/>
</dbReference>
<sequence>MEAFAAITATAPKETTNLLTVKETAKHLRKSEKTIREYIKLKVLPAVDANRNTALRPSYSILEADVNAYVKRLRA</sequence>
<gene>
    <name evidence="2" type="ORF">GCM10011495_38850</name>
</gene>
<keyword evidence="3" id="KW-1185">Reference proteome</keyword>
<organism evidence="2 3">
    <name type="scientific">Hymenobacter frigidus</name>
    <dbReference type="NCBI Taxonomy" id="1524095"/>
    <lineage>
        <taxon>Bacteria</taxon>
        <taxon>Pseudomonadati</taxon>
        <taxon>Bacteroidota</taxon>
        <taxon>Cytophagia</taxon>
        <taxon>Cytophagales</taxon>
        <taxon>Hymenobacteraceae</taxon>
        <taxon>Hymenobacter</taxon>
    </lineage>
</organism>
<comment type="caution">
    <text evidence="2">The sequence shown here is derived from an EMBL/GenBank/DDBJ whole genome shotgun (WGS) entry which is preliminary data.</text>
</comment>
<reference evidence="3" key="1">
    <citation type="journal article" date="2019" name="Int. J. Syst. Evol. Microbiol.">
        <title>The Global Catalogue of Microorganisms (GCM) 10K type strain sequencing project: providing services to taxonomists for standard genome sequencing and annotation.</title>
        <authorList>
            <consortium name="The Broad Institute Genomics Platform"/>
            <consortium name="The Broad Institute Genome Sequencing Center for Infectious Disease"/>
            <person name="Wu L."/>
            <person name="Ma J."/>
        </authorList>
    </citation>
    <scope>NUCLEOTIDE SEQUENCE [LARGE SCALE GENOMIC DNA]</scope>
    <source>
        <strain evidence="3">CGMCC 1.14966</strain>
    </source>
</reference>
<evidence type="ECO:0000313" key="3">
    <source>
        <dbReference type="Proteomes" id="UP000637774"/>
    </source>
</evidence>
<evidence type="ECO:0000313" key="2">
    <source>
        <dbReference type="EMBL" id="GGH91222.1"/>
    </source>
</evidence>
<protein>
    <recommendedName>
        <fullName evidence="1">Helix-turn-helix domain-containing protein</fullName>
    </recommendedName>
</protein>
<accession>A0ABQ2AJ07</accession>
<proteinExistence type="predicted"/>
<dbReference type="InterPro" id="IPR041657">
    <property type="entry name" value="HTH_17"/>
</dbReference>
<dbReference type="EMBL" id="BMGY01000066">
    <property type="protein sequence ID" value="GGH91222.1"/>
    <property type="molecule type" value="Genomic_DNA"/>
</dbReference>
<feature type="domain" description="Helix-turn-helix" evidence="1">
    <location>
        <begin position="18"/>
        <end position="72"/>
    </location>
</feature>
<name>A0ABQ2AJ07_9BACT</name>